<evidence type="ECO:0000256" key="4">
    <source>
        <dbReference type="ARBA" id="ARBA00022833"/>
    </source>
</evidence>
<organism evidence="7 8">
    <name type="scientific">Secundilactobacillus folii</name>
    <dbReference type="NCBI Taxonomy" id="2678357"/>
    <lineage>
        <taxon>Bacteria</taxon>
        <taxon>Bacillati</taxon>
        <taxon>Bacillota</taxon>
        <taxon>Bacilli</taxon>
        <taxon>Lactobacillales</taxon>
        <taxon>Lactobacillaceae</taxon>
        <taxon>Secundilactobacillus</taxon>
    </lineage>
</organism>
<evidence type="ECO:0000256" key="2">
    <source>
        <dbReference type="ARBA" id="ARBA00022723"/>
    </source>
</evidence>
<dbReference type="EMBL" id="WNJO01000003">
    <property type="protein sequence ID" value="MTV81744.1"/>
    <property type="molecule type" value="Genomic_DNA"/>
</dbReference>
<gene>
    <name evidence="7" type="ORF">GM612_03625</name>
</gene>
<comment type="caution">
    <text evidence="7">The sequence shown here is derived from an EMBL/GenBank/DDBJ whole genome shotgun (WGS) entry which is preliminary data.</text>
</comment>
<dbReference type="Gene3D" id="3.40.390.10">
    <property type="entry name" value="Collagenase (Catalytic Domain)"/>
    <property type="match status" value="1"/>
</dbReference>
<dbReference type="GO" id="GO:0008270">
    <property type="term" value="F:zinc ion binding"/>
    <property type="evidence" value="ECO:0007669"/>
    <property type="project" value="InterPro"/>
</dbReference>
<dbReference type="AlphaFoldDB" id="A0A7X2XUD0"/>
<reference evidence="7 8" key="1">
    <citation type="submission" date="2019-11" db="EMBL/GenBank/DDBJ databases">
        <title>Lactobacillus sp. nov. CRM56-3, isolated from fermented tea leaves.</title>
        <authorList>
            <person name="Phuengjayaem S."/>
            <person name="Tanasupawat S."/>
        </authorList>
    </citation>
    <scope>NUCLEOTIDE SEQUENCE [LARGE SCALE GENOMIC DNA]</scope>
    <source>
        <strain evidence="7 8">CRM56-3</strain>
    </source>
</reference>
<name>A0A7X2XUD0_9LACO</name>
<keyword evidence="2" id="KW-0479">Metal-binding</keyword>
<dbReference type="Pfam" id="PF00413">
    <property type="entry name" value="Peptidase_M10"/>
    <property type="match status" value="1"/>
</dbReference>
<evidence type="ECO:0000256" key="5">
    <source>
        <dbReference type="SAM" id="SignalP"/>
    </source>
</evidence>
<dbReference type="SUPFAM" id="SSF55486">
    <property type="entry name" value="Metalloproteases ('zincins'), catalytic domain"/>
    <property type="match status" value="1"/>
</dbReference>
<dbReference type="Proteomes" id="UP000466388">
    <property type="component" value="Unassembled WGS sequence"/>
</dbReference>
<dbReference type="InterPro" id="IPR024079">
    <property type="entry name" value="MetalloPept_cat_dom_sf"/>
</dbReference>
<keyword evidence="1 7" id="KW-0645">Protease</keyword>
<feature type="signal peptide" evidence="5">
    <location>
        <begin position="1"/>
        <end position="29"/>
    </location>
</feature>
<feature type="domain" description="Peptidase M10 metallopeptidase" evidence="6">
    <location>
        <begin position="51"/>
        <end position="169"/>
    </location>
</feature>
<feature type="chain" id="PRO_5030920393" evidence="5">
    <location>
        <begin position="30"/>
        <end position="228"/>
    </location>
</feature>
<evidence type="ECO:0000256" key="1">
    <source>
        <dbReference type="ARBA" id="ARBA00022670"/>
    </source>
</evidence>
<dbReference type="GO" id="GO:0006508">
    <property type="term" value="P:proteolysis"/>
    <property type="evidence" value="ECO:0007669"/>
    <property type="project" value="UniProtKB-KW"/>
</dbReference>
<keyword evidence="8" id="KW-1185">Reference proteome</keyword>
<dbReference type="PROSITE" id="PS51257">
    <property type="entry name" value="PROKAR_LIPOPROTEIN"/>
    <property type="match status" value="1"/>
</dbReference>
<proteinExistence type="predicted"/>
<keyword evidence="4" id="KW-0862">Zinc</keyword>
<keyword evidence="7" id="KW-0482">Metalloprotease</keyword>
<dbReference type="GO" id="GO:0031012">
    <property type="term" value="C:extracellular matrix"/>
    <property type="evidence" value="ECO:0007669"/>
    <property type="project" value="InterPro"/>
</dbReference>
<evidence type="ECO:0000256" key="3">
    <source>
        <dbReference type="ARBA" id="ARBA00022801"/>
    </source>
</evidence>
<protein>
    <submittedName>
        <fullName evidence="7">Matrixin family metalloprotease</fullName>
    </submittedName>
</protein>
<keyword evidence="5" id="KW-0732">Signal</keyword>
<keyword evidence="3" id="KW-0378">Hydrolase</keyword>
<dbReference type="RefSeq" id="WP_155431027.1">
    <property type="nucleotide sequence ID" value="NZ_WNJO01000003.1"/>
</dbReference>
<evidence type="ECO:0000313" key="8">
    <source>
        <dbReference type="Proteomes" id="UP000466388"/>
    </source>
</evidence>
<evidence type="ECO:0000259" key="6">
    <source>
        <dbReference type="Pfam" id="PF00413"/>
    </source>
</evidence>
<sequence>MFISAGKLLLCLFVGLVGLACGAAITAQAEITPVKPYRFATDEATVRMTVTSPYYQQIWRQALTNWNHEHVFQFRLTTAAQAQITIAPMPLNERKASIAGLTYVTYNNDDLITKVDTYLNSTTLKTYKYTHQQRIDVAEHELGHTMGLAHNPQMKSVMYFANRYYSIQKVDEEAVNLDYRAQFPRSVTDTKSAETYAQDGVQQRPLFNQLNKLVKRDRETTAISWRKN</sequence>
<dbReference type="InterPro" id="IPR001818">
    <property type="entry name" value="Pept_M10_metallopeptidase"/>
</dbReference>
<evidence type="ECO:0000313" key="7">
    <source>
        <dbReference type="EMBL" id="MTV81744.1"/>
    </source>
</evidence>
<accession>A0A7X2XUD0</accession>
<dbReference type="GO" id="GO:0004222">
    <property type="term" value="F:metalloendopeptidase activity"/>
    <property type="evidence" value="ECO:0007669"/>
    <property type="project" value="InterPro"/>
</dbReference>